<name>A0AAD7T473_9TELE</name>
<comment type="caution">
    <text evidence="2">The sequence shown here is derived from an EMBL/GenBank/DDBJ whole genome shotgun (WGS) entry which is preliminary data.</text>
</comment>
<dbReference type="Proteomes" id="UP001221898">
    <property type="component" value="Unassembled WGS sequence"/>
</dbReference>
<sequence>MDQQNAPASSTNETPAPLETHTSTVALQVLPHRTTIVSPKSPSPPGGQCLLRACARYSARSADLNEGNDLLCGGNAPIPELTSRLRAQRVLK</sequence>
<keyword evidence="3" id="KW-1185">Reference proteome</keyword>
<evidence type="ECO:0000313" key="2">
    <source>
        <dbReference type="EMBL" id="KAJ8413482.1"/>
    </source>
</evidence>
<feature type="region of interest" description="Disordered" evidence="1">
    <location>
        <begin position="1"/>
        <end position="23"/>
    </location>
</feature>
<dbReference type="EMBL" id="JAINUG010000016">
    <property type="protein sequence ID" value="KAJ8413482.1"/>
    <property type="molecule type" value="Genomic_DNA"/>
</dbReference>
<proteinExistence type="predicted"/>
<reference evidence="2" key="1">
    <citation type="journal article" date="2023" name="Science">
        <title>Genome structures resolve the early diversification of teleost fishes.</title>
        <authorList>
            <person name="Parey E."/>
            <person name="Louis A."/>
            <person name="Montfort J."/>
            <person name="Bouchez O."/>
            <person name="Roques C."/>
            <person name="Iampietro C."/>
            <person name="Lluch J."/>
            <person name="Castinel A."/>
            <person name="Donnadieu C."/>
            <person name="Desvignes T."/>
            <person name="Floi Bucao C."/>
            <person name="Jouanno E."/>
            <person name="Wen M."/>
            <person name="Mejri S."/>
            <person name="Dirks R."/>
            <person name="Jansen H."/>
            <person name="Henkel C."/>
            <person name="Chen W.J."/>
            <person name="Zahm M."/>
            <person name="Cabau C."/>
            <person name="Klopp C."/>
            <person name="Thompson A.W."/>
            <person name="Robinson-Rechavi M."/>
            <person name="Braasch I."/>
            <person name="Lecointre G."/>
            <person name="Bobe J."/>
            <person name="Postlethwait J.H."/>
            <person name="Berthelot C."/>
            <person name="Roest Crollius H."/>
            <person name="Guiguen Y."/>
        </authorList>
    </citation>
    <scope>NUCLEOTIDE SEQUENCE</scope>
    <source>
        <strain evidence="2">NC1722</strain>
    </source>
</reference>
<evidence type="ECO:0000256" key="1">
    <source>
        <dbReference type="SAM" id="MobiDB-lite"/>
    </source>
</evidence>
<evidence type="ECO:0000313" key="3">
    <source>
        <dbReference type="Proteomes" id="UP001221898"/>
    </source>
</evidence>
<dbReference type="AlphaFoldDB" id="A0AAD7T473"/>
<accession>A0AAD7T473</accession>
<protein>
    <submittedName>
        <fullName evidence="2">Uncharacterized protein</fullName>
    </submittedName>
</protein>
<organism evidence="2 3">
    <name type="scientific">Aldrovandia affinis</name>
    <dbReference type="NCBI Taxonomy" id="143900"/>
    <lineage>
        <taxon>Eukaryota</taxon>
        <taxon>Metazoa</taxon>
        <taxon>Chordata</taxon>
        <taxon>Craniata</taxon>
        <taxon>Vertebrata</taxon>
        <taxon>Euteleostomi</taxon>
        <taxon>Actinopterygii</taxon>
        <taxon>Neopterygii</taxon>
        <taxon>Teleostei</taxon>
        <taxon>Notacanthiformes</taxon>
        <taxon>Halosauridae</taxon>
        <taxon>Aldrovandia</taxon>
    </lineage>
</organism>
<gene>
    <name evidence="2" type="ORF">AAFF_G00094780</name>
</gene>